<dbReference type="RefSeq" id="WP_073308114.1">
    <property type="nucleotide sequence ID" value="NZ_FQWV01000003.1"/>
</dbReference>
<keyword evidence="1" id="KW-0472">Membrane</keyword>
<sequence length="98" mass="9121">MRSRHVRLGAVASAVVFALAALPASAAAHPSHVASTPTGPLAGASPVGVGIGLAGLALVSGALLLAREGVLTERARSAGVGAGAALVIAGAAAAVLLA</sequence>
<keyword evidence="1" id="KW-0812">Transmembrane</keyword>
<dbReference type="Proteomes" id="UP000184357">
    <property type="component" value="Unassembled WGS sequence"/>
</dbReference>
<proteinExistence type="predicted"/>
<accession>A0A1M5P9S7</accession>
<evidence type="ECO:0000256" key="1">
    <source>
        <dbReference type="SAM" id="Phobius"/>
    </source>
</evidence>
<keyword evidence="3" id="KW-1185">Reference proteome</keyword>
<keyword evidence="1" id="KW-1133">Transmembrane helix</keyword>
<organism evidence="2 3">
    <name type="scientific">Halobaculum gomorrense</name>
    <dbReference type="NCBI Taxonomy" id="43928"/>
    <lineage>
        <taxon>Archaea</taxon>
        <taxon>Methanobacteriati</taxon>
        <taxon>Methanobacteriota</taxon>
        <taxon>Stenosarchaea group</taxon>
        <taxon>Halobacteria</taxon>
        <taxon>Halobacteriales</taxon>
        <taxon>Haloferacaceae</taxon>
        <taxon>Halobaculum</taxon>
    </lineage>
</organism>
<reference evidence="2 3" key="1">
    <citation type="submission" date="2016-11" db="EMBL/GenBank/DDBJ databases">
        <authorList>
            <person name="Jaros S."/>
            <person name="Januszkiewicz K."/>
            <person name="Wedrychowicz H."/>
        </authorList>
    </citation>
    <scope>NUCLEOTIDE SEQUENCE [LARGE SCALE GENOMIC DNA]</scope>
    <source>
        <strain evidence="2 3">DSM 9297</strain>
    </source>
</reference>
<name>A0A1M5P9S7_9EURY</name>
<feature type="transmembrane region" description="Helical" evidence="1">
    <location>
        <begin position="78"/>
        <end position="97"/>
    </location>
</feature>
<feature type="transmembrane region" description="Helical" evidence="1">
    <location>
        <begin position="44"/>
        <end position="66"/>
    </location>
</feature>
<dbReference type="STRING" id="43928.SAMN05443636_1514"/>
<dbReference type="EMBL" id="FQWV01000003">
    <property type="protein sequence ID" value="SHG98564.1"/>
    <property type="molecule type" value="Genomic_DNA"/>
</dbReference>
<evidence type="ECO:0000313" key="2">
    <source>
        <dbReference type="EMBL" id="SHG98564.1"/>
    </source>
</evidence>
<dbReference type="AlphaFoldDB" id="A0A1M5P9S7"/>
<protein>
    <submittedName>
        <fullName evidence="2">Uncharacterized protein</fullName>
    </submittedName>
</protein>
<evidence type="ECO:0000313" key="3">
    <source>
        <dbReference type="Proteomes" id="UP000184357"/>
    </source>
</evidence>
<gene>
    <name evidence="2" type="ORF">SAMN05443636_1514</name>
</gene>